<dbReference type="Proteomes" id="UP000618240">
    <property type="component" value="Unassembled WGS sequence"/>
</dbReference>
<dbReference type="RefSeq" id="WP_225686175.1">
    <property type="nucleotide sequence ID" value="NZ_JAERSE020000001.1"/>
</dbReference>
<protein>
    <submittedName>
        <fullName evidence="3">T9SS type A sorting domain-containing protein</fullName>
    </submittedName>
</protein>
<keyword evidence="4" id="KW-1185">Reference proteome</keyword>
<comment type="caution">
    <text evidence="3">The sequence shown here is derived from an EMBL/GenBank/DDBJ whole genome shotgun (WGS) entry which is preliminary data.</text>
</comment>
<name>A0ABS7ZWZ4_9FLAO</name>
<evidence type="ECO:0000259" key="2">
    <source>
        <dbReference type="Pfam" id="PF18962"/>
    </source>
</evidence>
<gene>
    <name evidence="3" type="ORF">JI747_002935</name>
</gene>
<accession>A0ABS7ZWZ4</accession>
<evidence type="ECO:0000313" key="4">
    <source>
        <dbReference type="Proteomes" id="UP000618240"/>
    </source>
</evidence>
<sequence>MKKILFSFVIIWGSFIYAQADLYNTNWYLKKVVKNNINYNLPQNSEIGSPILTFTSTSNPGALSTTNLNSSICGQSISALLYNIDMTTTTLNFWTYVVGIGNTCTTPENITFSPLYTGYFGQNFPVHSYQITYTGNTKTLILTNGLGDQTFYQSGNLNTNDISHNLAEKITIIYPNPATDYLVIESKHPIEWTKVYNSEGRLILQNKYETKLDISALSKGGYFLEVKSQNGTSKHKFIKE</sequence>
<organism evidence="3 4">
    <name type="scientific">Chryseobacterium tagetis</name>
    <dbReference type="NCBI Taxonomy" id="2801334"/>
    <lineage>
        <taxon>Bacteria</taxon>
        <taxon>Pseudomonadati</taxon>
        <taxon>Bacteroidota</taxon>
        <taxon>Flavobacteriia</taxon>
        <taxon>Flavobacteriales</taxon>
        <taxon>Weeksellaceae</taxon>
        <taxon>Chryseobacterium group</taxon>
        <taxon>Chryseobacterium</taxon>
    </lineage>
</organism>
<reference evidence="3 4" key="1">
    <citation type="submission" date="2021-09" db="EMBL/GenBank/DDBJ databases">
        <title>Genome sequencing and assembly of Chryseobacterium sp. RG1.</title>
        <authorList>
            <person name="Chhetri G."/>
        </authorList>
    </citation>
    <scope>NUCLEOTIDE SEQUENCE [LARGE SCALE GENOMIC DNA]</scope>
    <source>
        <strain evidence="3 4">RG1</strain>
    </source>
</reference>
<dbReference type="Pfam" id="PF18962">
    <property type="entry name" value="Por_Secre_tail"/>
    <property type="match status" value="1"/>
</dbReference>
<evidence type="ECO:0000313" key="3">
    <source>
        <dbReference type="EMBL" id="MCA6066117.1"/>
    </source>
</evidence>
<feature type="domain" description="Secretion system C-terminal sorting" evidence="2">
    <location>
        <begin position="173"/>
        <end position="238"/>
    </location>
</feature>
<dbReference type="EMBL" id="JAERSE020000001">
    <property type="protein sequence ID" value="MCA6066117.1"/>
    <property type="molecule type" value="Genomic_DNA"/>
</dbReference>
<keyword evidence="1" id="KW-0732">Signal</keyword>
<dbReference type="NCBIfam" id="TIGR04183">
    <property type="entry name" value="Por_Secre_tail"/>
    <property type="match status" value="1"/>
</dbReference>
<dbReference type="InterPro" id="IPR026444">
    <property type="entry name" value="Secre_tail"/>
</dbReference>
<evidence type="ECO:0000256" key="1">
    <source>
        <dbReference type="ARBA" id="ARBA00022729"/>
    </source>
</evidence>
<proteinExistence type="predicted"/>